<organism evidence="2 3">
    <name type="scientific">Fistulina hepatica ATCC 64428</name>
    <dbReference type="NCBI Taxonomy" id="1128425"/>
    <lineage>
        <taxon>Eukaryota</taxon>
        <taxon>Fungi</taxon>
        <taxon>Dikarya</taxon>
        <taxon>Basidiomycota</taxon>
        <taxon>Agaricomycotina</taxon>
        <taxon>Agaricomycetes</taxon>
        <taxon>Agaricomycetidae</taxon>
        <taxon>Agaricales</taxon>
        <taxon>Fistulinaceae</taxon>
        <taxon>Fistulina</taxon>
    </lineage>
</organism>
<evidence type="ECO:0000313" key="2">
    <source>
        <dbReference type="EMBL" id="KIY49150.1"/>
    </source>
</evidence>
<keyword evidence="3" id="KW-1185">Reference proteome</keyword>
<accession>A0A0D7AEM5</accession>
<evidence type="ECO:0000313" key="3">
    <source>
        <dbReference type="Proteomes" id="UP000054144"/>
    </source>
</evidence>
<proteinExistence type="predicted"/>
<feature type="region of interest" description="Disordered" evidence="1">
    <location>
        <begin position="26"/>
        <end position="47"/>
    </location>
</feature>
<dbReference type="AlphaFoldDB" id="A0A0D7AEM5"/>
<dbReference type="Proteomes" id="UP000054144">
    <property type="component" value="Unassembled WGS sequence"/>
</dbReference>
<evidence type="ECO:0000256" key="1">
    <source>
        <dbReference type="SAM" id="MobiDB-lite"/>
    </source>
</evidence>
<dbReference type="EMBL" id="KN881725">
    <property type="protein sequence ID" value="KIY49150.1"/>
    <property type="molecule type" value="Genomic_DNA"/>
</dbReference>
<gene>
    <name evidence="2" type="ORF">FISHEDRAFT_58454</name>
</gene>
<reference evidence="2 3" key="1">
    <citation type="journal article" date="2015" name="Fungal Genet. Biol.">
        <title>Evolution of novel wood decay mechanisms in Agaricales revealed by the genome sequences of Fistulina hepatica and Cylindrobasidium torrendii.</title>
        <authorList>
            <person name="Floudas D."/>
            <person name="Held B.W."/>
            <person name="Riley R."/>
            <person name="Nagy L.G."/>
            <person name="Koehler G."/>
            <person name="Ransdell A.S."/>
            <person name="Younus H."/>
            <person name="Chow J."/>
            <person name="Chiniquy J."/>
            <person name="Lipzen A."/>
            <person name="Tritt A."/>
            <person name="Sun H."/>
            <person name="Haridas S."/>
            <person name="LaButti K."/>
            <person name="Ohm R.A."/>
            <person name="Kues U."/>
            <person name="Blanchette R.A."/>
            <person name="Grigoriev I.V."/>
            <person name="Minto R.E."/>
            <person name="Hibbett D.S."/>
        </authorList>
    </citation>
    <scope>NUCLEOTIDE SEQUENCE [LARGE SCALE GENOMIC DNA]</scope>
    <source>
        <strain evidence="2 3">ATCC 64428</strain>
    </source>
</reference>
<feature type="compositionally biased region" description="Acidic residues" evidence="1">
    <location>
        <begin position="26"/>
        <end position="46"/>
    </location>
</feature>
<name>A0A0D7AEM5_9AGAR</name>
<sequence>MPHLYPLLHVDLECIWGDDRGGRDNEEDNFIEYDDEDDGGALDEEAGERKRKECEQEWLKRKRRACVPSLTYTFDRAQETACIVICTYCWSDAPDYSNTARNLCVKAWSSKNLNGTTHKYVAYCNSIKDTPLGAEWKAAETAKKGAKTKAAAGGL</sequence>
<protein>
    <submittedName>
        <fullName evidence="2">Uncharacterized protein</fullName>
    </submittedName>
</protein>